<sequence>MPCEDVPVRAPDLMIYFPAVSLDAARVLAA</sequence>
<evidence type="ECO:0000313" key="1">
    <source>
        <dbReference type="EMBL" id="MCP2357024.1"/>
    </source>
</evidence>
<name>A0A9X2K252_9ACTN</name>
<proteinExistence type="predicted"/>
<dbReference type="AlphaFoldDB" id="A0A9X2K252"/>
<organism evidence="1 2">
    <name type="scientific">Nonomuraea thailandensis</name>
    <dbReference type="NCBI Taxonomy" id="1188745"/>
    <lineage>
        <taxon>Bacteria</taxon>
        <taxon>Bacillati</taxon>
        <taxon>Actinomycetota</taxon>
        <taxon>Actinomycetes</taxon>
        <taxon>Streptosporangiales</taxon>
        <taxon>Streptosporangiaceae</taxon>
        <taxon>Nonomuraea</taxon>
    </lineage>
</organism>
<gene>
    <name evidence="1" type="ORF">HD597_004044</name>
</gene>
<dbReference type="Proteomes" id="UP001139648">
    <property type="component" value="Unassembled WGS sequence"/>
</dbReference>
<reference evidence="1" key="1">
    <citation type="submission" date="2022-06" db="EMBL/GenBank/DDBJ databases">
        <title>Sequencing the genomes of 1000 actinobacteria strains.</title>
        <authorList>
            <person name="Klenk H.-P."/>
        </authorList>
    </citation>
    <scope>NUCLEOTIDE SEQUENCE</scope>
    <source>
        <strain evidence="1">DSM 46694</strain>
    </source>
</reference>
<protein>
    <submittedName>
        <fullName evidence="1">Uncharacterized protein</fullName>
    </submittedName>
</protein>
<keyword evidence="2" id="KW-1185">Reference proteome</keyword>
<evidence type="ECO:0000313" key="2">
    <source>
        <dbReference type="Proteomes" id="UP001139648"/>
    </source>
</evidence>
<dbReference type="EMBL" id="JAMZEB010000002">
    <property type="protein sequence ID" value="MCP2357024.1"/>
    <property type="molecule type" value="Genomic_DNA"/>
</dbReference>
<comment type="caution">
    <text evidence="1">The sequence shown here is derived from an EMBL/GenBank/DDBJ whole genome shotgun (WGS) entry which is preliminary data.</text>
</comment>
<accession>A0A9X2K252</accession>